<evidence type="ECO:0000256" key="1">
    <source>
        <dbReference type="ARBA" id="ARBA00004141"/>
    </source>
</evidence>
<evidence type="ECO:0000256" key="3">
    <source>
        <dbReference type="ARBA" id="ARBA00022679"/>
    </source>
</evidence>
<name>A0A922MUD6_SPOEX</name>
<dbReference type="GO" id="GO:0009922">
    <property type="term" value="F:fatty acid elongase activity"/>
    <property type="evidence" value="ECO:0007669"/>
    <property type="project" value="UniProtKB-EC"/>
</dbReference>
<keyword evidence="3 10" id="KW-0808">Transferase</keyword>
<evidence type="ECO:0000256" key="5">
    <source>
        <dbReference type="ARBA" id="ARBA00022832"/>
    </source>
</evidence>
<dbReference type="GO" id="GO:0019367">
    <property type="term" value="P:fatty acid elongation, saturated fatty acid"/>
    <property type="evidence" value="ECO:0007669"/>
    <property type="project" value="TreeGrafter"/>
</dbReference>
<keyword evidence="8 10" id="KW-0472">Membrane</keyword>
<evidence type="ECO:0000256" key="2">
    <source>
        <dbReference type="ARBA" id="ARBA00022516"/>
    </source>
</evidence>
<evidence type="ECO:0000256" key="6">
    <source>
        <dbReference type="ARBA" id="ARBA00022989"/>
    </source>
</evidence>
<evidence type="ECO:0000256" key="4">
    <source>
        <dbReference type="ARBA" id="ARBA00022692"/>
    </source>
</evidence>
<keyword evidence="4 10" id="KW-0812">Transmembrane</keyword>
<feature type="transmembrane region" description="Helical" evidence="10">
    <location>
        <begin position="217"/>
        <end position="239"/>
    </location>
</feature>
<dbReference type="GO" id="GO:0034625">
    <property type="term" value="P:fatty acid elongation, monounsaturated fatty acid"/>
    <property type="evidence" value="ECO:0007669"/>
    <property type="project" value="TreeGrafter"/>
</dbReference>
<dbReference type="InterPro" id="IPR030457">
    <property type="entry name" value="ELO_CS"/>
</dbReference>
<dbReference type="GO" id="GO:0005789">
    <property type="term" value="C:endoplasmic reticulum membrane"/>
    <property type="evidence" value="ECO:0007669"/>
    <property type="project" value="TreeGrafter"/>
</dbReference>
<dbReference type="PANTHER" id="PTHR11157">
    <property type="entry name" value="FATTY ACID ACYL TRANSFERASE-RELATED"/>
    <property type="match status" value="1"/>
</dbReference>
<keyword evidence="6 10" id="KW-1133">Transmembrane helix</keyword>
<keyword evidence="5 10" id="KW-0276">Fatty acid metabolism</keyword>
<dbReference type="EMBL" id="JACEFF010000168">
    <property type="protein sequence ID" value="KAH9642891.1"/>
    <property type="molecule type" value="Genomic_DNA"/>
</dbReference>
<evidence type="ECO:0000313" key="12">
    <source>
        <dbReference type="Proteomes" id="UP000814243"/>
    </source>
</evidence>
<evidence type="ECO:0000256" key="8">
    <source>
        <dbReference type="ARBA" id="ARBA00023136"/>
    </source>
</evidence>
<comment type="caution">
    <text evidence="11">The sequence shown here is derived from an EMBL/GenBank/DDBJ whole genome shotgun (WGS) entry which is preliminary data.</text>
</comment>
<dbReference type="InterPro" id="IPR002076">
    <property type="entry name" value="ELO_fam"/>
</dbReference>
<proteinExistence type="inferred from homology"/>
<dbReference type="PROSITE" id="PS01188">
    <property type="entry name" value="ELO"/>
    <property type="match status" value="1"/>
</dbReference>
<comment type="catalytic activity">
    <reaction evidence="10">
        <text>a very-long-chain acyl-CoA + malonyl-CoA + H(+) = a very-long-chain 3-oxoacyl-CoA + CO2 + CoA</text>
        <dbReference type="Rhea" id="RHEA:32727"/>
        <dbReference type="ChEBI" id="CHEBI:15378"/>
        <dbReference type="ChEBI" id="CHEBI:16526"/>
        <dbReference type="ChEBI" id="CHEBI:57287"/>
        <dbReference type="ChEBI" id="CHEBI:57384"/>
        <dbReference type="ChEBI" id="CHEBI:90725"/>
        <dbReference type="ChEBI" id="CHEBI:90736"/>
        <dbReference type="EC" id="2.3.1.199"/>
    </reaction>
</comment>
<protein>
    <recommendedName>
        <fullName evidence="10">Elongation of very long chain fatty acids protein</fullName>
        <ecNumber evidence="10">2.3.1.199</ecNumber>
    </recommendedName>
    <alternativeName>
        <fullName evidence="10">Very-long-chain 3-oxoacyl-CoA synthase</fullName>
    </alternativeName>
</protein>
<organism evidence="11 12">
    <name type="scientific">Spodoptera exigua</name>
    <name type="common">Beet armyworm</name>
    <name type="synonym">Noctua fulgens</name>
    <dbReference type="NCBI Taxonomy" id="7107"/>
    <lineage>
        <taxon>Eukaryota</taxon>
        <taxon>Metazoa</taxon>
        <taxon>Ecdysozoa</taxon>
        <taxon>Arthropoda</taxon>
        <taxon>Hexapoda</taxon>
        <taxon>Insecta</taxon>
        <taxon>Pterygota</taxon>
        <taxon>Neoptera</taxon>
        <taxon>Endopterygota</taxon>
        <taxon>Lepidoptera</taxon>
        <taxon>Glossata</taxon>
        <taxon>Ditrysia</taxon>
        <taxon>Noctuoidea</taxon>
        <taxon>Noctuidae</taxon>
        <taxon>Amphipyrinae</taxon>
        <taxon>Spodoptera</taxon>
    </lineage>
</organism>
<feature type="transmembrane region" description="Helical" evidence="10">
    <location>
        <begin position="15"/>
        <end position="35"/>
    </location>
</feature>
<dbReference type="Pfam" id="PF01151">
    <property type="entry name" value="ELO"/>
    <property type="match status" value="1"/>
</dbReference>
<comment type="subcellular location">
    <subcellularLocation>
        <location evidence="1">Membrane</location>
        <topology evidence="1">Multi-pass membrane protein</topology>
    </subcellularLocation>
</comment>
<evidence type="ECO:0000256" key="9">
    <source>
        <dbReference type="ARBA" id="ARBA00023160"/>
    </source>
</evidence>
<gene>
    <name evidence="11" type="ORF">HF086_005173</name>
</gene>
<evidence type="ECO:0000313" key="11">
    <source>
        <dbReference type="EMBL" id="KAH9642891.1"/>
    </source>
</evidence>
<feature type="transmembrane region" description="Helical" evidence="10">
    <location>
        <begin position="193"/>
        <end position="211"/>
    </location>
</feature>
<dbReference type="GO" id="GO:0034626">
    <property type="term" value="P:fatty acid elongation, polyunsaturated fatty acid"/>
    <property type="evidence" value="ECO:0007669"/>
    <property type="project" value="TreeGrafter"/>
</dbReference>
<keyword evidence="2 10" id="KW-0444">Lipid biosynthesis</keyword>
<dbReference type="GO" id="GO:0042761">
    <property type="term" value="P:very long-chain fatty acid biosynthetic process"/>
    <property type="evidence" value="ECO:0007669"/>
    <property type="project" value="TreeGrafter"/>
</dbReference>
<dbReference type="EC" id="2.3.1.199" evidence="10"/>
<feature type="transmembrane region" description="Helical" evidence="10">
    <location>
        <begin position="127"/>
        <end position="146"/>
    </location>
</feature>
<dbReference type="GO" id="GO:0030148">
    <property type="term" value="P:sphingolipid biosynthetic process"/>
    <property type="evidence" value="ECO:0007669"/>
    <property type="project" value="TreeGrafter"/>
</dbReference>
<dbReference type="PANTHER" id="PTHR11157:SF103">
    <property type="entry name" value="ELONGATION OF VERY LONG CHAIN FATTY ACIDS PROTEIN"/>
    <property type="match status" value="1"/>
</dbReference>
<dbReference type="AlphaFoldDB" id="A0A922MUD6"/>
<evidence type="ECO:0000256" key="7">
    <source>
        <dbReference type="ARBA" id="ARBA00023098"/>
    </source>
</evidence>
<accession>A0A922MUD6</accession>
<evidence type="ECO:0000256" key="10">
    <source>
        <dbReference type="RuleBase" id="RU361115"/>
    </source>
</evidence>
<comment type="similarity">
    <text evidence="10">Belongs to the ELO family.</text>
</comment>
<reference evidence="11" key="1">
    <citation type="journal article" date="2021" name="G3 (Bethesda)">
        <title>Genome and transcriptome analysis of the beet armyworm Spodoptera exigua reveals targets for pest control. .</title>
        <authorList>
            <person name="Simon S."/>
            <person name="Breeschoten T."/>
            <person name="Jansen H.J."/>
            <person name="Dirks R.P."/>
            <person name="Schranz M.E."/>
            <person name="Ros V.I.D."/>
        </authorList>
    </citation>
    <scope>NUCLEOTIDE SEQUENCE</scope>
    <source>
        <strain evidence="11">TB_SE_WUR_2020</strain>
    </source>
</reference>
<feature type="transmembrane region" description="Helical" evidence="10">
    <location>
        <begin position="101"/>
        <end position="120"/>
    </location>
</feature>
<feature type="transmembrane region" description="Helical" evidence="10">
    <location>
        <begin position="166"/>
        <end position="186"/>
    </location>
</feature>
<dbReference type="Proteomes" id="UP000814243">
    <property type="component" value="Unassembled WGS sequence"/>
</dbReference>
<sequence length="255" mass="30582">MCYGNKLLDFVDEWFLMKSPVPVITITATYLYFVLKVGPDYMKSRKPYNLNSIIIIYNIFQVFVSVYLFYLCMQLMLANGLVSKTCLLEHEDTRRDITNVMYYYFLAKVSELLDTVFFVLRKKTSQVTFLHVYHHAMMAIVSWSILKYEPTYMTIYIRNVNSFVHMIMYTYYCLSALPVLKKYLWWKKYITKLQLVQFLSILVHFVMWYMRSECTTSLLSCFIVVFNASLFIVLFGKFYKESYMNKEKRRMAKDT</sequence>
<feature type="transmembrane region" description="Helical" evidence="10">
    <location>
        <begin position="55"/>
        <end position="81"/>
    </location>
</feature>
<keyword evidence="7 10" id="KW-0443">Lipid metabolism</keyword>
<keyword evidence="9 10" id="KW-0275">Fatty acid biosynthesis</keyword>